<organism evidence="1 2">
    <name type="scientific">Eumeta variegata</name>
    <name type="common">Bagworm moth</name>
    <name type="synonym">Eumeta japonica</name>
    <dbReference type="NCBI Taxonomy" id="151549"/>
    <lineage>
        <taxon>Eukaryota</taxon>
        <taxon>Metazoa</taxon>
        <taxon>Ecdysozoa</taxon>
        <taxon>Arthropoda</taxon>
        <taxon>Hexapoda</taxon>
        <taxon>Insecta</taxon>
        <taxon>Pterygota</taxon>
        <taxon>Neoptera</taxon>
        <taxon>Endopterygota</taxon>
        <taxon>Lepidoptera</taxon>
        <taxon>Glossata</taxon>
        <taxon>Ditrysia</taxon>
        <taxon>Tineoidea</taxon>
        <taxon>Psychidae</taxon>
        <taxon>Oiketicinae</taxon>
        <taxon>Eumeta</taxon>
    </lineage>
</organism>
<sequence>MHEVEQLTSFETMRSIGIRDGSSDRKIRLFAAYRPPGTRMCVQDIYSIFNGPTSMLINRRRSMAIGEWDYEGEMAHWNFHSLDETQQKKVLLHVCILRKCSILPVEPAIFVVQPSCPQDG</sequence>
<comment type="caution">
    <text evidence="1">The sequence shown here is derived from an EMBL/GenBank/DDBJ whole genome shotgun (WGS) entry which is preliminary data.</text>
</comment>
<dbReference type="EMBL" id="BGZK01001360">
    <property type="protein sequence ID" value="GBP78181.1"/>
    <property type="molecule type" value="Genomic_DNA"/>
</dbReference>
<reference evidence="1 2" key="1">
    <citation type="journal article" date="2019" name="Commun. Biol.">
        <title>The bagworm genome reveals a unique fibroin gene that provides high tensile strength.</title>
        <authorList>
            <person name="Kono N."/>
            <person name="Nakamura H."/>
            <person name="Ohtoshi R."/>
            <person name="Tomita M."/>
            <person name="Numata K."/>
            <person name="Arakawa K."/>
        </authorList>
    </citation>
    <scope>NUCLEOTIDE SEQUENCE [LARGE SCALE GENOMIC DNA]</scope>
</reference>
<accession>A0A4C1YNY9</accession>
<gene>
    <name evidence="1" type="ORF">EVAR_50124_1</name>
</gene>
<keyword evidence="2" id="KW-1185">Reference proteome</keyword>
<evidence type="ECO:0000313" key="2">
    <source>
        <dbReference type="Proteomes" id="UP000299102"/>
    </source>
</evidence>
<name>A0A4C1YNY9_EUMVA</name>
<protein>
    <submittedName>
        <fullName evidence="1">Uncharacterized protein</fullName>
    </submittedName>
</protein>
<dbReference type="Proteomes" id="UP000299102">
    <property type="component" value="Unassembled WGS sequence"/>
</dbReference>
<proteinExistence type="predicted"/>
<dbReference type="AlphaFoldDB" id="A0A4C1YNY9"/>
<evidence type="ECO:0000313" key="1">
    <source>
        <dbReference type="EMBL" id="GBP78181.1"/>
    </source>
</evidence>
<dbReference type="OrthoDB" id="412981at2759"/>